<dbReference type="EMBL" id="FTOU01000001">
    <property type="protein sequence ID" value="SIS55171.1"/>
    <property type="molecule type" value="Genomic_DNA"/>
</dbReference>
<organism evidence="3 5">
    <name type="scientific">Paracoccus saliphilus</name>
    <dbReference type="NCBI Taxonomy" id="405559"/>
    <lineage>
        <taxon>Bacteria</taxon>
        <taxon>Pseudomonadati</taxon>
        <taxon>Pseudomonadota</taxon>
        <taxon>Alphaproteobacteria</taxon>
        <taxon>Rhodobacterales</taxon>
        <taxon>Paracoccaceae</taxon>
        <taxon>Paracoccus</taxon>
    </lineage>
</organism>
<gene>
    <name evidence="4" type="ORF">JHX88_01750</name>
    <name evidence="3" type="ORF">SAMN05421772_101424</name>
</gene>
<keyword evidence="2" id="KW-1133">Transmembrane helix</keyword>
<feature type="compositionally biased region" description="Acidic residues" evidence="1">
    <location>
        <begin position="82"/>
        <end position="91"/>
    </location>
</feature>
<reference evidence="4 6" key="2">
    <citation type="submission" date="2021-01" db="EMBL/GenBank/DDBJ databases">
        <title>Biogeographic distribution of Paracoccus.</title>
        <authorList>
            <person name="Hollensteiner J."/>
            <person name="Leineberger J."/>
            <person name="Brinkhoff T."/>
            <person name="Daniel R."/>
        </authorList>
    </citation>
    <scope>NUCLEOTIDE SEQUENCE [LARGE SCALE GENOMIC DNA]</scope>
    <source>
        <strain evidence="4 6">DSM 18447</strain>
    </source>
</reference>
<evidence type="ECO:0000256" key="2">
    <source>
        <dbReference type="SAM" id="Phobius"/>
    </source>
</evidence>
<dbReference type="RefSeq" id="WP_076522520.1">
    <property type="nucleotide sequence ID" value="NZ_CP067140.1"/>
</dbReference>
<evidence type="ECO:0000313" key="4">
    <source>
        <dbReference type="EMBL" id="WCR03526.1"/>
    </source>
</evidence>
<evidence type="ECO:0000256" key="1">
    <source>
        <dbReference type="SAM" id="MobiDB-lite"/>
    </source>
</evidence>
<keyword evidence="2" id="KW-0472">Membrane</keyword>
<evidence type="ECO:0000313" key="5">
    <source>
        <dbReference type="Proteomes" id="UP000186216"/>
    </source>
</evidence>
<reference evidence="3 5" key="1">
    <citation type="submission" date="2017-01" db="EMBL/GenBank/DDBJ databases">
        <authorList>
            <person name="Varghese N."/>
            <person name="Submissions S."/>
        </authorList>
    </citation>
    <scope>NUCLEOTIDE SEQUENCE [LARGE SCALE GENOMIC DNA]</scope>
    <source>
        <strain evidence="3 5">DSM 18447</strain>
    </source>
</reference>
<dbReference type="EMBL" id="CP067140">
    <property type="protein sequence ID" value="WCR03526.1"/>
    <property type="molecule type" value="Genomic_DNA"/>
</dbReference>
<proteinExistence type="predicted"/>
<evidence type="ECO:0000313" key="3">
    <source>
        <dbReference type="EMBL" id="SIS55171.1"/>
    </source>
</evidence>
<feature type="region of interest" description="Disordered" evidence="1">
    <location>
        <begin position="73"/>
        <end position="98"/>
    </location>
</feature>
<feature type="transmembrane region" description="Helical" evidence="2">
    <location>
        <begin position="35"/>
        <end position="54"/>
    </location>
</feature>
<keyword evidence="6" id="KW-1185">Reference proteome</keyword>
<protein>
    <submittedName>
        <fullName evidence="3">Uncharacterized protein</fullName>
    </submittedName>
</protein>
<name>A0AA45W182_9RHOB</name>
<keyword evidence="2" id="KW-0812">Transmembrane</keyword>
<sequence length="98" mass="10103">MSNLSDYLLLAGIALCVISVIVAIVQLLQTEPPRGAVITLLLGIVLIFAGAYTAPKPFQPQDILSAWARVTGGEPVSQGEDGSADEPETAGEAEAPAN</sequence>
<dbReference type="Proteomes" id="UP001215549">
    <property type="component" value="Chromosome"/>
</dbReference>
<dbReference type="AlphaFoldDB" id="A0AA45W182"/>
<feature type="transmembrane region" description="Helical" evidence="2">
    <location>
        <begin position="7"/>
        <end position="29"/>
    </location>
</feature>
<accession>A0AA45W182</accession>
<dbReference type="Proteomes" id="UP000186216">
    <property type="component" value="Unassembled WGS sequence"/>
</dbReference>
<evidence type="ECO:0000313" key="6">
    <source>
        <dbReference type="Proteomes" id="UP001215549"/>
    </source>
</evidence>